<dbReference type="Proteomes" id="UP000887566">
    <property type="component" value="Unplaced"/>
</dbReference>
<accession>A0A914WW77</accession>
<evidence type="ECO:0000313" key="2">
    <source>
        <dbReference type="Proteomes" id="UP000887566"/>
    </source>
</evidence>
<feature type="region of interest" description="Disordered" evidence="1">
    <location>
        <begin position="70"/>
        <end position="90"/>
    </location>
</feature>
<sequence>MTQVAEFVDDLLNHVAGRNVQRRPPEEAADVTTATASETVVPGWSVRASEQTRSFPFPRPPFVAMLAERRPGEKTDGAVPPCATRRPGCTRQSGHCRLSLAIRRFTAPPPSVRPSVVRAVRRRRSPLSDLVPIVASAGPSVAASRR</sequence>
<proteinExistence type="predicted"/>
<keyword evidence="2" id="KW-1185">Reference proteome</keyword>
<evidence type="ECO:0000313" key="3">
    <source>
        <dbReference type="WBParaSite" id="PSAMB.scaffold507size54856.g6496.t1"/>
    </source>
</evidence>
<dbReference type="AlphaFoldDB" id="A0A914WW77"/>
<organism evidence="2 3">
    <name type="scientific">Plectus sambesii</name>
    <dbReference type="NCBI Taxonomy" id="2011161"/>
    <lineage>
        <taxon>Eukaryota</taxon>
        <taxon>Metazoa</taxon>
        <taxon>Ecdysozoa</taxon>
        <taxon>Nematoda</taxon>
        <taxon>Chromadorea</taxon>
        <taxon>Plectida</taxon>
        <taxon>Plectina</taxon>
        <taxon>Plectoidea</taxon>
        <taxon>Plectidae</taxon>
        <taxon>Plectus</taxon>
    </lineage>
</organism>
<name>A0A914WW77_9BILA</name>
<evidence type="ECO:0000256" key="1">
    <source>
        <dbReference type="SAM" id="MobiDB-lite"/>
    </source>
</evidence>
<dbReference type="WBParaSite" id="PSAMB.scaffold507size54856.g6496.t1">
    <property type="protein sequence ID" value="PSAMB.scaffold507size54856.g6496.t1"/>
    <property type="gene ID" value="PSAMB.scaffold507size54856.g6496"/>
</dbReference>
<protein>
    <submittedName>
        <fullName evidence="3">Uncharacterized protein</fullName>
    </submittedName>
</protein>
<reference evidence="3" key="1">
    <citation type="submission" date="2022-11" db="UniProtKB">
        <authorList>
            <consortium name="WormBaseParasite"/>
        </authorList>
    </citation>
    <scope>IDENTIFICATION</scope>
</reference>